<reference evidence="2 3" key="1">
    <citation type="journal article" date="2014" name="PLoS Genet.">
        <title>Phylogenetically driven sequencing of extremely halophilic archaea reveals strategies for static and dynamic osmo-response.</title>
        <authorList>
            <person name="Becker E.A."/>
            <person name="Seitzer P.M."/>
            <person name="Tritt A."/>
            <person name="Larsen D."/>
            <person name="Krusor M."/>
            <person name="Yao A.I."/>
            <person name="Wu D."/>
            <person name="Madern D."/>
            <person name="Eisen J.A."/>
            <person name="Darling A.E."/>
            <person name="Facciotti M.T."/>
        </authorList>
    </citation>
    <scope>NUCLEOTIDE SEQUENCE [LARGE SCALE GENOMIC DNA]</scope>
    <source>
        <strain evidence="2 3">JCM 13891</strain>
    </source>
</reference>
<sequence>MSTDDALPSLHLEFEENSLTQQIHRSVFLYTCIGVSMSNGASIGIRLKEDLTESFTVSAVSVLMALLALLALYRIELSVSETGGLLLAIAVFIPYAYEQYWPITYTGGAAVVWTVSAALITMGIFIGTYQLARSSVSVQYDGEIAFLVTVAVQYGTAAIFMRVYQHS</sequence>
<dbReference type="AlphaFoldDB" id="M0C7N9"/>
<keyword evidence="3" id="KW-1185">Reference proteome</keyword>
<dbReference type="Proteomes" id="UP000011657">
    <property type="component" value="Unassembled WGS sequence"/>
</dbReference>
<organism evidence="2 3">
    <name type="scientific">Haloterrigena salina JCM 13891</name>
    <dbReference type="NCBI Taxonomy" id="1227488"/>
    <lineage>
        <taxon>Archaea</taxon>
        <taxon>Methanobacteriati</taxon>
        <taxon>Methanobacteriota</taxon>
        <taxon>Stenosarchaea group</taxon>
        <taxon>Halobacteria</taxon>
        <taxon>Halobacteriales</taxon>
        <taxon>Natrialbaceae</taxon>
        <taxon>Haloterrigena</taxon>
    </lineage>
</organism>
<proteinExistence type="predicted"/>
<feature type="transmembrane region" description="Helical" evidence="1">
    <location>
        <begin position="109"/>
        <end position="132"/>
    </location>
</feature>
<keyword evidence="1" id="KW-1133">Transmembrane helix</keyword>
<dbReference type="OrthoDB" id="202238at2157"/>
<feature type="transmembrane region" description="Helical" evidence="1">
    <location>
        <begin position="144"/>
        <end position="164"/>
    </location>
</feature>
<name>M0C7N9_9EURY</name>
<protein>
    <submittedName>
        <fullName evidence="2">Uncharacterized protein</fullName>
    </submittedName>
</protein>
<evidence type="ECO:0000313" key="2">
    <source>
        <dbReference type="EMBL" id="ELZ17939.1"/>
    </source>
</evidence>
<dbReference type="EMBL" id="AOIS01000037">
    <property type="protein sequence ID" value="ELZ17939.1"/>
    <property type="molecule type" value="Genomic_DNA"/>
</dbReference>
<gene>
    <name evidence="2" type="ORF">C477_12062</name>
</gene>
<evidence type="ECO:0000256" key="1">
    <source>
        <dbReference type="SAM" id="Phobius"/>
    </source>
</evidence>
<evidence type="ECO:0000313" key="3">
    <source>
        <dbReference type="Proteomes" id="UP000011657"/>
    </source>
</evidence>
<dbReference type="RefSeq" id="WP_008894704.1">
    <property type="nucleotide sequence ID" value="NZ_AOIS01000037.1"/>
</dbReference>
<keyword evidence="1" id="KW-0812">Transmembrane</keyword>
<dbReference type="eggNOG" id="ENOG502N5IT">
    <property type="taxonomic scope" value="Archaea"/>
</dbReference>
<dbReference type="STRING" id="1227488.C477_12062"/>
<feature type="transmembrane region" description="Helical" evidence="1">
    <location>
        <begin position="79"/>
        <end position="97"/>
    </location>
</feature>
<comment type="caution">
    <text evidence="2">The sequence shown here is derived from an EMBL/GenBank/DDBJ whole genome shotgun (WGS) entry which is preliminary data.</text>
</comment>
<feature type="transmembrane region" description="Helical" evidence="1">
    <location>
        <begin position="54"/>
        <end position="73"/>
    </location>
</feature>
<accession>M0C7N9</accession>
<keyword evidence="1" id="KW-0472">Membrane</keyword>